<dbReference type="Pfam" id="PF00941">
    <property type="entry name" value="FAD_binding_5"/>
    <property type="match status" value="1"/>
</dbReference>
<dbReference type="AlphaFoldDB" id="A0A246BME9"/>
<dbReference type="GO" id="GO:0071949">
    <property type="term" value="F:FAD binding"/>
    <property type="evidence" value="ECO:0007669"/>
    <property type="project" value="InterPro"/>
</dbReference>
<dbReference type="InterPro" id="IPR016169">
    <property type="entry name" value="FAD-bd_PCMH_sub2"/>
</dbReference>
<dbReference type="Gene3D" id="3.30.43.10">
    <property type="entry name" value="Uridine Diphospho-n-acetylenolpyruvylglucosamine Reductase, domain 2"/>
    <property type="match status" value="1"/>
</dbReference>
<dbReference type="Pfam" id="PF03450">
    <property type="entry name" value="CO_deh_flav_C"/>
    <property type="match status" value="1"/>
</dbReference>
<dbReference type="GO" id="GO:0016491">
    <property type="term" value="F:oxidoreductase activity"/>
    <property type="evidence" value="ECO:0007669"/>
    <property type="project" value="InterPro"/>
</dbReference>
<dbReference type="SMART" id="SM01092">
    <property type="entry name" value="CO_deh_flav_C"/>
    <property type="match status" value="1"/>
</dbReference>
<dbReference type="RefSeq" id="WP_088248053.1">
    <property type="nucleotide sequence ID" value="NZ_NHMK01000010.1"/>
</dbReference>
<dbReference type="Proteomes" id="UP000197208">
    <property type="component" value="Unassembled WGS sequence"/>
</dbReference>
<protein>
    <recommendedName>
        <fullName evidence="1">FAD-binding PCMH-type domain-containing protein</fullName>
    </recommendedName>
</protein>
<evidence type="ECO:0000313" key="3">
    <source>
        <dbReference type="Proteomes" id="UP000197208"/>
    </source>
</evidence>
<dbReference type="SUPFAM" id="SSF55447">
    <property type="entry name" value="CO dehydrogenase flavoprotein C-terminal domain-like"/>
    <property type="match status" value="1"/>
</dbReference>
<sequence>MRPFTYVRAQEVGEAAGQPGRFLAGGTTLIDLMKLDVERPAQVTDITALPLVDIAEHGGGVRIGALASMAQVADHPLIAARYPALRNALLAGASQQIRNMASMGGNVMQRTRCPYFRDTSFTACNKREPGSGCGAIAGHHRKQAVLGTSDACVALHPSDASVALVAYGAILTLRGPDGEREVSLEDFNLLPGQTPHLEHDLREGELITAITLPAPPAGSGVYLKVRDRESYEFALSSCAALLDVQDGVIRAARVVLGGVGTKPWRSPEAEAALTGQPATRETFENAARRALAGATPLEQNAFKVPLTARVIVRALLAAQAGEAADGHGDGQTADQGGRA</sequence>
<dbReference type="SUPFAM" id="SSF56176">
    <property type="entry name" value="FAD-binding/transporter-associated domain-like"/>
    <property type="match status" value="1"/>
</dbReference>
<proteinExistence type="predicted"/>
<dbReference type="InterPro" id="IPR016166">
    <property type="entry name" value="FAD-bd_PCMH"/>
</dbReference>
<dbReference type="OrthoDB" id="9789842at2"/>
<organism evidence="2 3">
    <name type="scientific">Deinococcus indicus</name>
    <dbReference type="NCBI Taxonomy" id="223556"/>
    <lineage>
        <taxon>Bacteria</taxon>
        <taxon>Thermotogati</taxon>
        <taxon>Deinococcota</taxon>
        <taxon>Deinococci</taxon>
        <taxon>Deinococcales</taxon>
        <taxon>Deinococcaceae</taxon>
        <taxon>Deinococcus</taxon>
    </lineage>
</organism>
<feature type="domain" description="FAD-binding PCMH-type" evidence="1">
    <location>
        <begin position="1"/>
        <end position="217"/>
    </location>
</feature>
<dbReference type="PANTHER" id="PTHR42659:SF1">
    <property type="entry name" value="OXIDOREDUCTASE"/>
    <property type="match status" value="1"/>
</dbReference>
<dbReference type="InterPro" id="IPR036318">
    <property type="entry name" value="FAD-bd_PCMH-like_sf"/>
</dbReference>
<dbReference type="InterPro" id="IPR016167">
    <property type="entry name" value="FAD-bd_PCMH_sub1"/>
</dbReference>
<dbReference type="InterPro" id="IPR005107">
    <property type="entry name" value="CO_DH_flav_C"/>
</dbReference>
<dbReference type="InterPro" id="IPR051312">
    <property type="entry name" value="Diverse_Substr_Oxidored"/>
</dbReference>
<dbReference type="Gene3D" id="3.30.390.50">
    <property type="entry name" value="CO dehydrogenase flavoprotein, C-terminal domain"/>
    <property type="match status" value="1"/>
</dbReference>
<reference evidence="2 3" key="1">
    <citation type="submission" date="2017-05" db="EMBL/GenBank/DDBJ databases">
        <title>De novo genome assembly of Deniococcus indicus strain DR1.</title>
        <authorList>
            <person name="Chauhan D."/>
            <person name="Yennamalli R.M."/>
            <person name="Priyadarshini R."/>
        </authorList>
    </citation>
    <scope>NUCLEOTIDE SEQUENCE [LARGE SCALE GENOMIC DNA]</scope>
    <source>
        <strain evidence="2 3">DR1</strain>
    </source>
</reference>
<evidence type="ECO:0000313" key="2">
    <source>
        <dbReference type="EMBL" id="OWL96856.1"/>
    </source>
</evidence>
<keyword evidence="3" id="KW-1185">Reference proteome</keyword>
<accession>A0A246BME9</accession>
<dbReference type="EMBL" id="NHMK01000010">
    <property type="protein sequence ID" value="OWL96856.1"/>
    <property type="molecule type" value="Genomic_DNA"/>
</dbReference>
<dbReference type="PROSITE" id="PS51387">
    <property type="entry name" value="FAD_PCMH"/>
    <property type="match status" value="1"/>
</dbReference>
<dbReference type="PANTHER" id="PTHR42659">
    <property type="entry name" value="XANTHINE DEHYDROGENASE SUBUNIT C-RELATED"/>
    <property type="match status" value="1"/>
</dbReference>
<gene>
    <name evidence="2" type="ORF">CBQ26_07640</name>
</gene>
<dbReference type="InterPro" id="IPR036683">
    <property type="entry name" value="CO_DH_flav_C_dom_sf"/>
</dbReference>
<dbReference type="Gene3D" id="3.30.465.10">
    <property type="match status" value="2"/>
</dbReference>
<evidence type="ECO:0000259" key="1">
    <source>
        <dbReference type="PROSITE" id="PS51387"/>
    </source>
</evidence>
<comment type="caution">
    <text evidence="2">The sequence shown here is derived from an EMBL/GenBank/DDBJ whole genome shotgun (WGS) entry which is preliminary data.</text>
</comment>
<name>A0A246BME9_9DEIO</name>
<dbReference type="InterPro" id="IPR002346">
    <property type="entry name" value="Mopterin_DH_FAD-bd"/>
</dbReference>